<evidence type="ECO:0000256" key="1">
    <source>
        <dbReference type="ARBA" id="ARBA00009686"/>
    </source>
</evidence>
<dbReference type="EMBL" id="AP024419">
    <property type="protein sequence ID" value="BCR88682.1"/>
    <property type="molecule type" value="Genomic_DNA"/>
</dbReference>
<dbReference type="CDD" id="cd02987">
    <property type="entry name" value="Phd_like_Phd"/>
    <property type="match status" value="1"/>
</dbReference>
<protein>
    <recommendedName>
        <fullName evidence="3">Phosducin domain-containing protein</fullName>
    </recommendedName>
</protein>
<dbReference type="AlphaFoldDB" id="A0A7R7ZPW0"/>
<dbReference type="GeneID" id="66983040"/>
<feature type="compositionally biased region" description="Polar residues" evidence="2">
    <location>
        <begin position="1"/>
        <end position="19"/>
    </location>
</feature>
<evidence type="ECO:0000259" key="3">
    <source>
        <dbReference type="Pfam" id="PF02114"/>
    </source>
</evidence>
<accession>A0A7R7ZPW0</accession>
<evidence type="ECO:0000313" key="4">
    <source>
        <dbReference type="EMBL" id="BCR88682.1"/>
    </source>
</evidence>
<reference evidence="4" key="2">
    <citation type="submission" date="2021-02" db="EMBL/GenBank/DDBJ databases">
        <title>Aspergillus chevalieri M1 genome sequence.</title>
        <authorList>
            <person name="Kadooka C."/>
            <person name="Mori K."/>
            <person name="Futagami T."/>
        </authorList>
    </citation>
    <scope>NUCLEOTIDE SEQUENCE</scope>
    <source>
        <strain evidence="4">M1</strain>
    </source>
</reference>
<reference evidence="4" key="1">
    <citation type="submission" date="2021-01" db="EMBL/GenBank/DDBJ databases">
        <authorList>
            <consortium name="Aspergillus chevalieri M1 genome sequencing consortium"/>
            <person name="Kazuki M."/>
            <person name="Futagami T."/>
        </authorList>
    </citation>
    <scope>NUCLEOTIDE SEQUENCE</scope>
    <source>
        <strain evidence="4">M1</strain>
    </source>
</reference>
<dbReference type="InterPro" id="IPR036249">
    <property type="entry name" value="Thioredoxin-like_sf"/>
</dbReference>
<dbReference type="Gene3D" id="3.40.30.10">
    <property type="entry name" value="Glutaredoxin"/>
    <property type="match status" value="1"/>
</dbReference>
<dbReference type="InterPro" id="IPR001200">
    <property type="entry name" value="Phosducin"/>
</dbReference>
<name>A0A7R7ZPW0_ASPCH</name>
<comment type="similarity">
    <text evidence="1">Belongs to the phosducin family.</text>
</comment>
<dbReference type="InterPro" id="IPR024253">
    <property type="entry name" value="Phosducin_thioredoxin-like_dom"/>
</dbReference>
<feature type="region of interest" description="Disordered" evidence="2">
    <location>
        <begin position="1"/>
        <end position="153"/>
    </location>
</feature>
<feature type="domain" description="Phosducin" evidence="3">
    <location>
        <begin position="120"/>
        <end position="288"/>
    </location>
</feature>
<dbReference type="PANTHER" id="PTHR46052">
    <property type="entry name" value="PHOSDUCIN-LIKE PROTEIN"/>
    <property type="match status" value="1"/>
</dbReference>
<evidence type="ECO:0000313" key="5">
    <source>
        <dbReference type="Proteomes" id="UP000637239"/>
    </source>
</evidence>
<feature type="compositionally biased region" description="Basic and acidic residues" evidence="2">
    <location>
        <begin position="126"/>
        <end position="136"/>
    </location>
</feature>
<dbReference type="SUPFAM" id="SSF52833">
    <property type="entry name" value="Thioredoxin-like"/>
    <property type="match status" value="2"/>
</dbReference>
<dbReference type="PANTHER" id="PTHR46052:SF1">
    <property type="entry name" value="PHOSDUCIN-LIKE PROTEIN"/>
    <property type="match status" value="1"/>
</dbReference>
<dbReference type="InterPro" id="IPR051499">
    <property type="entry name" value="Phosducin-like_reg"/>
</dbReference>
<dbReference type="Proteomes" id="UP000637239">
    <property type="component" value="Chromosome 4"/>
</dbReference>
<sequence>MSSAAQAEFNQLLYNSQEKSSSHPEDRDRASSPSDTEEDQDPPTNPPSDSEDIDDMRSRTATYHVPNTVFDANTGPKGVIADAQAFERARKQSHRRTLGGLVSDDTTPLNHHSPPRDGAKDDDEEGFMRKWRESRMHQLQSQNVRRSSPRRKRFGGVDTVDAAGYLDAIEKVATDTVVVVCIYDPDVCFAAILIFMSVSVADLVQSSASGIVEDCLNTIARRNVTTHFIKLHQEIAEMDHIQAPALLAYRGGDVFATIVEIFRQIPKGRACSADSLEELLKQYVLSPCPQLAYANSYRYRVL</sequence>
<dbReference type="Pfam" id="PF02114">
    <property type="entry name" value="Phosducin"/>
    <property type="match status" value="1"/>
</dbReference>
<evidence type="ECO:0000256" key="2">
    <source>
        <dbReference type="SAM" id="MobiDB-lite"/>
    </source>
</evidence>
<feature type="compositionally biased region" description="Basic and acidic residues" evidence="2">
    <location>
        <begin position="20"/>
        <end position="30"/>
    </location>
</feature>
<gene>
    <name evidence="4" type="ORF">ACHE_41246S</name>
</gene>
<dbReference type="RefSeq" id="XP_043137204.1">
    <property type="nucleotide sequence ID" value="XM_043279535.1"/>
</dbReference>
<dbReference type="GO" id="GO:0008277">
    <property type="term" value="P:regulation of G protein-coupled receptor signaling pathway"/>
    <property type="evidence" value="ECO:0007669"/>
    <property type="project" value="InterPro"/>
</dbReference>
<organism evidence="4 5">
    <name type="scientific">Aspergillus chevalieri</name>
    <name type="common">Eurotium chevalieri</name>
    <dbReference type="NCBI Taxonomy" id="182096"/>
    <lineage>
        <taxon>Eukaryota</taxon>
        <taxon>Fungi</taxon>
        <taxon>Dikarya</taxon>
        <taxon>Ascomycota</taxon>
        <taxon>Pezizomycotina</taxon>
        <taxon>Eurotiomycetes</taxon>
        <taxon>Eurotiomycetidae</taxon>
        <taxon>Eurotiales</taxon>
        <taxon>Aspergillaceae</taxon>
        <taxon>Aspergillus</taxon>
        <taxon>Aspergillus subgen. Aspergillus</taxon>
    </lineage>
</organism>
<keyword evidence="5" id="KW-1185">Reference proteome</keyword>
<dbReference type="KEGG" id="ache:ACHE_41246S"/>
<proteinExistence type="inferred from homology"/>
<feature type="compositionally biased region" description="Polar residues" evidence="2">
    <location>
        <begin position="137"/>
        <end position="146"/>
    </location>
</feature>